<comment type="caution">
    <text evidence="4">The sequence shown here is derived from an EMBL/GenBank/DDBJ whole genome shotgun (WGS) entry which is preliminary data.</text>
</comment>
<dbReference type="Proteomes" id="UP000435112">
    <property type="component" value="Unassembled WGS sequence"/>
</dbReference>
<proteinExistence type="predicted"/>
<name>A0A6A3JQK1_9STRA</name>
<evidence type="ECO:0008006" key="9">
    <source>
        <dbReference type="Google" id="ProtNLM"/>
    </source>
</evidence>
<dbReference type="EMBL" id="QXFT01002128">
    <property type="protein sequence ID" value="KAE9303407.1"/>
    <property type="molecule type" value="Genomic_DNA"/>
</dbReference>
<feature type="signal peptide" evidence="2">
    <location>
        <begin position="1"/>
        <end position="17"/>
    </location>
</feature>
<reference evidence="6 8" key="1">
    <citation type="submission" date="2018-09" db="EMBL/GenBank/DDBJ databases">
        <title>Genomic investigation of the strawberry pathogen Phytophthora fragariae indicates pathogenicity is determined by transcriptional variation in three key races.</title>
        <authorList>
            <person name="Adams T.M."/>
            <person name="Armitage A.D."/>
            <person name="Sobczyk M.K."/>
            <person name="Bates H.J."/>
            <person name="Dunwell J.M."/>
            <person name="Nellist C.F."/>
            <person name="Harrison R.J."/>
        </authorList>
    </citation>
    <scope>NUCLEOTIDE SEQUENCE [LARGE SCALE GENOMIC DNA]</scope>
    <source>
        <strain evidence="4 6">SCRP249</strain>
        <strain evidence="3 8">SCRP324</strain>
        <strain evidence="5 7">SCRP333</strain>
    </source>
</reference>
<feature type="compositionally biased region" description="Basic residues" evidence="1">
    <location>
        <begin position="45"/>
        <end position="61"/>
    </location>
</feature>
<evidence type="ECO:0000313" key="6">
    <source>
        <dbReference type="Proteomes" id="UP000429607"/>
    </source>
</evidence>
<evidence type="ECO:0000313" key="8">
    <source>
        <dbReference type="Proteomes" id="UP000435112"/>
    </source>
</evidence>
<evidence type="ECO:0000256" key="1">
    <source>
        <dbReference type="SAM" id="MobiDB-lite"/>
    </source>
</evidence>
<accession>A0A6A3JQK1</accession>
<evidence type="ECO:0000313" key="5">
    <source>
        <dbReference type="EMBL" id="KAE9303407.1"/>
    </source>
</evidence>
<dbReference type="EMBL" id="QXFV01002003">
    <property type="protein sequence ID" value="KAE8994464.1"/>
    <property type="molecule type" value="Genomic_DNA"/>
</dbReference>
<evidence type="ECO:0000256" key="2">
    <source>
        <dbReference type="SAM" id="SignalP"/>
    </source>
</evidence>
<sequence length="92" mass="10278">MIMTSILLRIYVGHVTASIGAQAHAKPPRLQLICPKLDDRDGCHHSHSRHPPRSKTRRPRRVLRASRLKSLNAAKTLCPGQSGVSLYQQPHT</sequence>
<gene>
    <name evidence="4" type="ORF">PR001_g20388</name>
    <name evidence="3" type="ORF">PR002_g21411</name>
    <name evidence="5" type="ORF">PR003_g22014</name>
</gene>
<dbReference type="Proteomes" id="UP000434957">
    <property type="component" value="Unassembled WGS sequence"/>
</dbReference>
<organism evidence="4 6">
    <name type="scientific">Phytophthora rubi</name>
    <dbReference type="NCBI Taxonomy" id="129364"/>
    <lineage>
        <taxon>Eukaryota</taxon>
        <taxon>Sar</taxon>
        <taxon>Stramenopiles</taxon>
        <taxon>Oomycota</taxon>
        <taxon>Peronosporomycetes</taxon>
        <taxon>Peronosporales</taxon>
        <taxon>Peronosporaceae</taxon>
        <taxon>Phytophthora</taxon>
    </lineage>
</organism>
<evidence type="ECO:0000313" key="3">
    <source>
        <dbReference type="EMBL" id="KAE8989553.1"/>
    </source>
</evidence>
<evidence type="ECO:0000313" key="7">
    <source>
        <dbReference type="Proteomes" id="UP000434957"/>
    </source>
</evidence>
<feature type="chain" id="PRO_5036164616" description="Secreted protein" evidence="2">
    <location>
        <begin position="18"/>
        <end position="92"/>
    </location>
</feature>
<dbReference type="AlphaFoldDB" id="A0A6A3JQK1"/>
<keyword evidence="2" id="KW-0732">Signal</keyword>
<dbReference type="Proteomes" id="UP000429607">
    <property type="component" value="Unassembled WGS sequence"/>
</dbReference>
<protein>
    <recommendedName>
        <fullName evidence="9">Secreted protein</fullName>
    </recommendedName>
</protein>
<evidence type="ECO:0000313" key="4">
    <source>
        <dbReference type="EMBL" id="KAE8994464.1"/>
    </source>
</evidence>
<dbReference type="EMBL" id="QXFU01002163">
    <property type="protein sequence ID" value="KAE8989553.1"/>
    <property type="molecule type" value="Genomic_DNA"/>
</dbReference>
<keyword evidence="7" id="KW-1185">Reference proteome</keyword>
<feature type="region of interest" description="Disordered" evidence="1">
    <location>
        <begin position="36"/>
        <end position="61"/>
    </location>
</feature>